<evidence type="ECO:0000313" key="1">
    <source>
        <dbReference type="Proteomes" id="UP000887580"/>
    </source>
</evidence>
<dbReference type="WBParaSite" id="PS1159_v2.g9368.t1">
    <property type="protein sequence ID" value="PS1159_v2.g9368.t1"/>
    <property type="gene ID" value="PS1159_v2.g9368"/>
</dbReference>
<reference evidence="2" key="1">
    <citation type="submission" date="2022-11" db="UniProtKB">
        <authorList>
            <consortium name="WormBaseParasite"/>
        </authorList>
    </citation>
    <scope>IDENTIFICATION</scope>
</reference>
<proteinExistence type="predicted"/>
<organism evidence="1 2">
    <name type="scientific">Panagrolaimus sp. PS1159</name>
    <dbReference type="NCBI Taxonomy" id="55785"/>
    <lineage>
        <taxon>Eukaryota</taxon>
        <taxon>Metazoa</taxon>
        <taxon>Ecdysozoa</taxon>
        <taxon>Nematoda</taxon>
        <taxon>Chromadorea</taxon>
        <taxon>Rhabditida</taxon>
        <taxon>Tylenchina</taxon>
        <taxon>Panagrolaimomorpha</taxon>
        <taxon>Panagrolaimoidea</taxon>
        <taxon>Panagrolaimidae</taxon>
        <taxon>Panagrolaimus</taxon>
    </lineage>
</organism>
<evidence type="ECO:0000313" key="2">
    <source>
        <dbReference type="WBParaSite" id="PS1159_v2.g9368.t1"/>
    </source>
</evidence>
<sequence length="97" mass="10988">MSKELRDINNNNAAITTKSNTKNVAPDLNMQEVPSTSKESKSRPQLLNPSKTEPSKAPSALSWADRLRKDYKHTAQQNPKRPRIFRSVSMLKEDPKV</sequence>
<protein>
    <submittedName>
        <fullName evidence="2">Uncharacterized protein</fullName>
    </submittedName>
</protein>
<accession>A0AC35GWJ3</accession>
<name>A0AC35GWJ3_9BILA</name>
<dbReference type="Proteomes" id="UP000887580">
    <property type="component" value="Unplaced"/>
</dbReference>